<evidence type="ECO:0000313" key="3">
    <source>
        <dbReference type="EMBL" id="CAH1402210.1"/>
    </source>
</evidence>
<feature type="compositionally biased region" description="Gly residues" evidence="1">
    <location>
        <begin position="117"/>
        <end position="136"/>
    </location>
</feature>
<evidence type="ECO:0000256" key="1">
    <source>
        <dbReference type="SAM" id="MobiDB-lite"/>
    </source>
</evidence>
<feature type="compositionally biased region" description="Low complexity" evidence="1">
    <location>
        <begin position="69"/>
        <end position="84"/>
    </location>
</feature>
<dbReference type="EMBL" id="OV725081">
    <property type="protein sequence ID" value="CAH1402210.1"/>
    <property type="molecule type" value="Genomic_DNA"/>
</dbReference>
<feature type="region of interest" description="Disordered" evidence="1">
    <location>
        <begin position="108"/>
        <end position="143"/>
    </location>
</feature>
<organism evidence="3 4">
    <name type="scientific">Nezara viridula</name>
    <name type="common">Southern green stink bug</name>
    <name type="synonym">Cimex viridulus</name>
    <dbReference type="NCBI Taxonomy" id="85310"/>
    <lineage>
        <taxon>Eukaryota</taxon>
        <taxon>Metazoa</taxon>
        <taxon>Ecdysozoa</taxon>
        <taxon>Arthropoda</taxon>
        <taxon>Hexapoda</taxon>
        <taxon>Insecta</taxon>
        <taxon>Pterygota</taxon>
        <taxon>Neoptera</taxon>
        <taxon>Paraneoptera</taxon>
        <taxon>Hemiptera</taxon>
        <taxon>Heteroptera</taxon>
        <taxon>Panheteroptera</taxon>
        <taxon>Pentatomomorpha</taxon>
        <taxon>Pentatomoidea</taxon>
        <taxon>Pentatomidae</taxon>
        <taxon>Pentatominae</taxon>
        <taxon>Nezara</taxon>
    </lineage>
</organism>
<sequence length="143" mass="14393">MKSAFVLSLFFAGCLCTQWGGRTGGGQWGGQAIGQAGGRGGQGAWPQGGGAEGGRSGGSWGQGGGSPGAWGQQDRSSRSQDGQQYGATIIGTPEQYGYEANIPGAHSKFVGYRSGRSGEGGAGQQAGGRGGWGQQQGGHQQQW</sequence>
<name>A0A9P0HGS9_NEZVI</name>
<dbReference type="AlphaFoldDB" id="A0A9P0HGS9"/>
<feature type="region of interest" description="Disordered" evidence="1">
    <location>
        <begin position="27"/>
        <end position="90"/>
    </location>
</feature>
<accession>A0A9P0HGS9</accession>
<proteinExistence type="predicted"/>
<evidence type="ECO:0000313" key="4">
    <source>
        <dbReference type="Proteomes" id="UP001152798"/>
    </source>
</evidence>
<reference evidence="3" key="1">
    <citation type="submission" date="2022-01" db="EMBL/GenBank/DDBJ databases">
        <authorList>
            <person name="King R."/>
        </authorList>
    </citation>
    <scope>NUCLEOTIDE SEQUENCE</scope>
</reference>
<feature type="signal peptide" evidence="2">
    <location>
        <begin position="1"/>
        <end position="16"/>
    </location>
</feature>
<protein>
    <recommendedName>
        <fullName evidence="5">Neuropeptide</fullName>
    </recommendedName>
</protein>
<feature type="chain" id="PRO_5040150082" description="Neuropeptide" evidence="2">
    <location>
        <begin position="17"/>
        <end position="143"/>
    </location>
</feature>
<feature type="compositionally biased region" description="Gly residues" evidence="1">
    <location>
        <begin position="27"/>
        <end position="68"/>
    </location>
</feature>
<evidence type="ECO:0000256" key="2">
    <source>
        <dbReference type="SAM" id="SignalP"/>
    </source>
</evidence>
<dbReference type="Proteomes" id="UP001152798">
    <property type="component" value="Chromosome 5"/>
</dbReference>
<keyword evidence="2" id="KW-0732">Signal</keyword>
<gene>
    <name evidence="3" type="ORF">NEZAVI_LOCUS11078</name>
</gene>
<evidence type="ECO:0008006" key="5">
    <source>
        <dbReference type="Google" id="ProtNLM"/>
    </source>
</evidence>
<keyword evidence="4" id="KW-1185">Reference proteome</keyword>